<reference evidence="15 16" key="1">
    <citation type="submission" date="2020-05" db="EMBL/GenBank/DDBJ databases">
        <authorList>
            <person name="Casaregola S."/>
            <person name="Devillers H."/>
            <person name="Grondin C."/>
        </authorList>
    </citation>
    <scope>NUCLEOTIDE SEQUENCE [LARGE SCALE GENOMIC DNA]</scope>
    <source>
        <strain evidence="15 16">CLIB 1767</strain>
    </source>
</reference>
<organism evidence="15 16">
    <name type="scientific">Maudiozyma barnettii</name>
    <dbReference type="NCBI Taxonomy" id="61262"/>
    <lineage>
        <taxon>Eukaryota</taxon>
        <taxon>Fungi</taxon>
        <taxon>Dikarya</taxon>
        <taxon>Ascomycota</taxon>
        <taxon>Saccharomycotina</taxon>
        <taxon>Saccharomycetes</taxon>
        <taxon>Saccharomycetales</taxon>
        <taxon>Saccharomycetaceae</taxon>
        <taxon>Maudiozyma</taxon>
    </lineage>
</organism>
<dbReference type="InterPro" id="IPR018359">
    <property type="entry name" value="Bromodomain_CS"/>
</dbReference>
<dbReference type="EMBL" id="CAEFZW010000002">
    <property type="protein sequence ID" value="CAB4253246.1"/>
    <property type="molecule type" value="Genomic_DNA"/>
</dbReference>
<dbReference type="CDD" id="cd18793">
    <property type="entry name" value="SF2_C_SNF"/>
    <property type="match status" value="1"/>
</dbReference>
<dbReference type="InterPro" id="IPR014001">
    <property type="entry name" value="Helicase_ATP-bd"/>
</dbReference>
<evidence type="ECO:0000259" key="13">
    <source>
        <dbReference type="PROSITE" id="PS51194"/>
    </source>
</evidence>
<dbReference type="InterPro" id="IPR038718">
    <property type="entry name" value="SNF2-like_sf"/>
</dbReference>
<evidence type="ECO:0000313" key="16">
    <source>
        <dbReference type="Proteomes" id="UP000644660"/>
    </source>
</evidence>
<dbReference type="Proteomes" id="UP000644660">
    <property type="component" value="Unassembled WGS sequence"/>
</dbReference>
<dbReference type="InterPro" id="IPR001650">
    <property type="entry name" value="Helicase_C-like"/>
</dbReference>
<dbReference type="CDD" id="cd17996">
    <property type="entry name" value="DEXHc_SMARCA2_SMARCA4"/>
    <property type="match status" value="1"/>
</dbReference>
<dbReference type="GO" id="GO:0006366">
    <property type="term" value="P:transcription by RNA polymerase II"/>
    <property type="evidence" value="ECO:0007669"/>
    <property type="project" value="UniProtKB-ARBA"/>
</dbReference>
<feature type="domain" description="Helicase ATP-binding" evidence="12">
    <location>
        <begin position="479"/>
        <end position="644"/>
    </location>
</feature>
<dbReference type="FunFam" id="3.40.50.10810:FF:000008">
    <property type="entry name" value="Chromatin structure-remodeling complex subunit snf21"/>
    <property type="match status" value="1"/>
</dbReference>
<dbReference type="GO" id="GO:0006302">
    <property type="term" value="P:double-strand break repair"/>
    <property type="evidence" value="ECO:0007669"/>
    <property type="project" value="UniProtKB-ARBA"/>
</dbReference>
<evidence type="ECO:0000256" key="2">
    <source>
        <dbReference type="ARBA" id="ARBA00022741"/>
    </source>
</evidence>
<dbReference type="Gene3D" id="1.20.920.10">
    <property type="entry name" value="Bromodomain-like"/>
    <property type="match status" value="1"/>
</dbReference>
<dbReference type="InterPro" id="IPR049730">
    <property type="entry name" value="SNF2/RAD54-like_C"/>
</dbReference>
<keyword evidence="6" id="KW-0804">Transcription</keyword>
<accession>A0A8H2VE63</accession>
<dbReference type="Pfam" id="PF14619">
    <property type="entry name" value="SnAC"/>
    <property type="match status" value="1"/>
</dbReference>
<dbReference type="Gene3D" id="3.40.50.300">
    <property type="entry name" value="P-loop containing nucleotide triphosphate hydrolases"/>
    <property type="match status" value="1"/>
</dbReference>
<dbReference type="GO" id="GO:0005634">
    <property type="term" value="C:nucleus"/>
    <property type="evidence" value="ECO:0007669"/>
    <property type="project" value="UniProtKB-SubCell"/>
</dbReference>
<keyword evidence="6" id="KW-0805">Transcription regulation</keyword>
<keyword evidence="2" id="KW-0547">Nucleotide-binding</keyword>
<dbReference type="Gene3D" id="3.40.50.10810">
    <property type="entry name" value="Tandem AAA-ATPase domain"/>
    <property type="match status" value="1"/>
</dbReference>
<dbReference type="PROSITE" id="PS50014">
    <property type="entry name" value="BROMODOMAIN_2"/>
    <property type="match status" value="1"/>
</dbReference>
<dbReference type="PROSITE" id="PS00633">
    <property type="entry name" value="BROMODOMAIN_1"/>
    <property type="match status" value="1"/>
</dbReference>
<evidence type="ECO:0000259" key="14">
    <source>
        <dbReference type="PROSITE" id="PS51204"/>
    </source>
</evidence>
<dbReference type="GeneID" id="64856402"/>
<keyword evidence="4" id="KW-0347">Helicase</keyword>
<evidence type="ECO:0000256" key="4">
    <source>
        <dbReference type="ARBA" id="ARBA00022806"/>
    </source>
</evidence>
<evidence type="ECO:0000256" key="10">
    <source>
        <dbReference type="SAM" id="MobiDB-lite"/>
    </source>
</evidence>
<dbReference type="GO" id="GO:0042393">
    <property type="term" value="F:histone binding"/>
    <property type="evidence" value="ECO:0007669"/>
    <property type="project" value="InterPro"/>
</dbReference>
<dbReference type="GO" id="GO:0016787">
    <property type="term" value="F:hydrolase activity"/>
    <property type="evidence" value="ECO:0007669"/>
    <property type="project" value="UniProtKB-KW"/>
</dbReference>
<dbReference type="InterPro" id="IPR014012">
    <property type="entry name" value="HSA_dom"/>
</dbReference>
<dbReference type="GO" id="GO:0140008">
    <property type="term" value="F:histone H4 reader activity"/>
    <property type="evidence" value="ECO:0007669"/>
    <property type="project" value="UniProtKB-ARBA"/>
</dbReference>
<keyword evidence="8" id="KW-0539">Nucleus</keyword>
<gene>
    <name evidence="15" type="ORF">KABA2_02S15048</name>
</gene>
<dbReference type="GO" id="GO:0010468">
    <property type="term" value="P:regulation of gene expression"/>
    <property type="evidence" value="ECO:0007669"/>
    <property type="project" value="UniProtKB-ARBA"/>
</dbReference>
<evidence type="ECO:0000313" key="15">
    <source>
        <dbReference type="EMBL" id="CAB4253246.1"/>
    </source>
</evidence>
<dbReference type="SUPFAM" id="SSF52540">
    <property type="entry name" value="P-loop containing nucleoside triphosphate hydrolases"/>
    <property type="match status" value="2"/>
</dbReference>
<evidence type="ECO:0000256" key="9">
    <source>
        <dbReference type="PROSITE-ProRule" id="PRU00035"/>
    </source>
</evidence>
<keyword evidence="16" id="KW-1185">Reference proteome</keyword>
<dbReference type="InterPro" id="IPR029295">
    <property type="entry name" value="SnAC"/>
</dbReference>
<dbReference type="InterPro" id="IPR027417">
    <property type="entry name" value="P-loop_NTPase"/>
</dbReference>
<sequence length="1359" mass="156163">MLESTGAVVATPNTILPNSNGDNFEKEESKVPQSIISIPKPTTSEQLEQLIYRYKIISHNPKENELEINSIETLLGKLSKDQDIFNEDIGRVRDNIRASRSKSYDGAILANQLLALQLLEKDIDIPENLLNNNNTQLIEDSNITNGDNKSKTLEILKIFGDFNKTIKNFDLESQFKNSPQSQLGVPEIETTISTQIAKRIAELERLPANLGTYSLDDCLEFITKDDLPSGIDKLKIKALVELKCLKLLTKQKSLRQKIITNTSTQAHHIIPYLRDSPFTLAAQRSVQVRGKVIVPQTARIAEELERQQLLEKRKKERNIHMKRINNIRDAIQEEKEGTFTRRDRCAQFGKLMLSTHGQIEKEEQRRIERTAKQRLAALKSNDEEAYLKLLDQTKDTRITQLLGQTNTFLDTLASAVKVQQNEAKVARGEEISVNSDEEREKIDYYEVAHTIKETVDKQPSILVGGSLKEYQLKGLEWMVSLYNNHLNGILADEMGLGKTIQSISLIAYLFEEKKNPGPYLVIVPLSTITNWTLEFEKWAPTLNTIIYKGTPNQRRALQYRIRNGDFDVLLTTYEYIIKDRALLCKHEWAHMIIDEGHRMKNAQSKLSYTIQHYYKTRNRLILTGTPLQNNLPELWALLNFVLPKIFNSASTFDDWFNTPFANTGGQEKLELTEEETLLIIRRLHKVLRPFLLRRLKKEVEKDLPDKVETVVKCKLSGLQQTLYEQMLKHNALFVGAGTEGATKTGIKGLNNKIMQLRKICNHPFVFDEVEGVINPSRGNSDLLYRVSGKFELLDRVLPKFKATGHRVLMFFQMTQVMDIMEDFLRMRNLKYMRLDGSTKADERTDMLKLFNKPDSDYFCFLLSTRAGGLGLNLQTADTVVIFDTDWNPHQDLQAQDRAHRIGQKNEVRILRLITTDSVEEVILERAMQKLDIDGKVIQAGKFDNKSTAEEQEAFLRRLIENDSTADDDDKAELDDEELNEVLARSDDEKILFNKMDKERLAEAKAEAKTLGLKAPLSRLITENELPEVFTEDIEKHLYTEPVALSRMRQTKRVYYDDGLTEEQFLDAVENEESTLEETIQKKREQREKRTRNKIEKIADQDGEIPTLENTPEIESIPLKQNAQVDSIPSEQAEQVESTPVEEVQAEEDTTISGRRRRTRKRKAATDIPESIVPLENGTTNQTVEKSKEEPSKKKQKFKVTLKLKKPAPEITKEEEKIKEEVVAIEPTPKKRGRRSTNKSLPITEDTQPERNISDLVASLIKELRTIVDKDDDHICTDMFEKLPSKKLYPDYFVLISNPIAIDTIMKKAKKKGYQSLDEVKEDLETMYTNAKFYNEKGSWVYNDADSLKSFSDKWFKTNQ</sequence>
<dbReference type="SMART" id="SM00297">
    <property type="entry name" value="BROMO"/>
    <property type="match status" value="1"/>
</dbReference>
<evidence type="ECO:0000259" key="11">
    <source>
        <dbReference type="PROSITE" id="PS50014"/>
    </source>
</evidence>
<dbReference type="Pfam" id="PF00271">
    <property type="entry name" value="Helicase_C"/>
    <property type="match status" value="1"/>
</dbReference>
<dbReference type="GO" id="GO:0006338">
    <property type="term" value="P:chromatin remodeling"/>
    <property type="evidence" value="ECO:0007669"/>
    <property type="project" value="UniProtKB-ARBA"/>
</dbReference>
<feature type="domain" description="HSA" evidence="14">
    <location>
        <begin position="304"/>
        <end position="380"/>
    </location>
</feature>
<comment type="caution">
    <text evidence="15">The sequence shown here is derived from an EMBL/GenBank/DDBJ whole genome shotgun (WGS) entry which is preliminary data.</text>
</comment>
<feature type="domain" description="Helicase C-terminal" evidence="13">
    <location>
        <begin position="792"/>
        <end position="953"/>
    </location>
</feature>
<evidence type="ECO:0000256" key="7">
    <source>
        <dbReference type="ARBA" id="ARBA00023117"/>
    </source>
</evidence>
<dbReference type="SMART" id="SM01314">
    <property type="entry name" value="SnAC"/>
    <property type="match status" value="1"/>
</dbReference>
<dbReference type="InterPro" id="IPR036427">
    <property type="entry name" value="Bromodomain-like_sf"/>
</dbReference>
<dbReference type="Pfam" id="PF00176">
    <property type="entry name" value="SNF2-rel_dom"/>
    <property type="match status" value="1"/>
</dbReference>
<keyword evidence="3" id="KW-0378">Hydrolase</keyword>
<dbReference type="PROSITE" id="PS51194">
    <property type="entry name" value="HELICASE_CTER"/>
    <property type="match status" value="1"/>
</dbReference>
<evidence type="ECO:0000256" key="5">
    <source>
        <dbReference type="ARBA" id="ARBA00022840"/>
    </source>
</evidence>
<keyword evidence="7 9" id="KW-0103">Bromodomain</keyword>
<feature type="compositionally biased region" description="Polar residues" evidence="10">
    <location>
        <begin position="1118"/>
        <end position="1137"/>
    </location>
</feature>
<dbReference type="Gene3D" id="1.20.5.170">
    <property type="match status" value="1"/>
</dbReference>
<dbReference type="FunFam" id="3.40.50.300:FF:000843">
    <property type="entry name" value="Chromatin structure-remodeling complex subunit snf21"/>
    <property type="match status" value="1"/>
</dbReference>
<dbReference type="InterPro" id="IPR000330">
    <property type="entry name" value="SNF2_N"/>
</dbReference>
<evidence type="ECO:0000256" key="6">
    <source>
        <dbReference type="ARBA" id="ARBA00023015"/>
    </source>
</evidence>
<name>A0A8H2VE63_9SACH</name>
<dbReference type="Pfam" id="PF07529">
    <property type="entry name" value="HSA"/>
    <property type="match status" value="1"/>
</dbReference>
<dbReference type="PRINTS" id="PR00503">
    <property type="entry name" value="BROMODOMAIN"/>
</dbReference>
<keyword evidence="5" id="KW-0067">ATP-binding</keyword>
<feature type="compositionally biased region" description="Basic and acidic residues" evidence="10">
    <location>
        <begin position="1078"/>
        <end position="1099"/>
    </location>
</feature>
<dbReference type="PROSITE" id="PS51192">
    <property type="entry name" value="HELICASE_ATP_BIND_1"/>
    <property type="match status" value="1"/>
</dbReference>
<dbReference type="SUPFAM" id="SSF47370">
    <property type="entry name" value="Bromodomain"/>
    <property type="match status" value="1"/>
</dbReference>
<evidence type="ECO:0000259" key="12">
    <source>
        <dbReference type="PROSITE" id="PS51192"/>
    </source>
</evidence>
<feature type="region of interest" description="Disordered" evidence="10">
    <location>
        <begin position="1071"/>
        <end position="1199"/>
    </location>
</feature>
<dbReference type="InterPro" id="IPR001487">
    <property type="entry name" value="Bromodomain"/>
</dbReference>
<comment type="subcellular location">
    <subcellularLocation>
        <location evidence="1">Nucleus</location>
    </subcellularLocation>
</comment>
<dbReference type="SMART" id="SM00490">
    <property type="entry name" value="HELICc"/>
    <property type="match status" value="1"/>
</dbReference>
<dbReference type="OrthoDB" id="5857104at2759"/>
<dbReference type="SMART" id="SM00487">
    <property type="entry name" value="DEXDc"/>
    <property type="match status" value="1"/>
</dbReference>
<feature type="domain" description="Bromo" evidence="11">
    <location>
        <begin position="1271"/>
        <end position="1341"/>
    </location>
</feature>
<dbReference type="PROSITE" id="PS51204">
    <property type="entry name" value="HSA"/>
    <property type="match status" value="1"/>
</dbReference>
<dbReference type="RefSeq" id="XP_041405284.1">
    <property type="nucleotide sequence ID" value="XM_041549350.1"/>
</dbReference>
<protein>
    <submittedName>
        <fullName evidence="15">Similar to Saccharomyces cerevisiae YIL126W STH1 ATPase component of the RSC chromatin remodeling complex</fullName>
    </submittedName>
</protein>
<evidence type="ECO:0000256" key="8">
    <source>
        <dbReference type="ARBA" id="ARBA00023242"/>
    </source>
</evidence>
<evidence type="ECO:0000256" key="3">
    <source>
        <dbReference type="ARBA" id="ARBA00022801"/>
    </source>
</evidence>
<evidence type="ECO:0000256" key="1">
    <source>
        <dbReference type="ARBA" id="ARBA00004123"/>
    </source>
</evidence>
<feature type="compositionally biased region" description="Basic residues" evidence="10">
    <location>
        <begin position="1153"/>
        <end position="1162"/>
    </location>
</feature>
<dbReference type="PANTHER" id="PTHR10799">
    <property type="entry name" value="SNF2/RAD54 HELICASE FAMILY"/>
    <property type="match status" value="1"/>
</dbReference>
<proteinExistence type="predicted"/>
<dbReference type="GO" id="GO:0005524">
    <property type="term" value="F:ATP binding"/>
    <property type="evidence" value="ECO:0007669"/>
    <property type="project" value="UniProtKB-KW"/>
</dbReference>
<dbReference type="Pfam" id="PF00439">
    <property type="entry name" value="Bromodomain"/>
    <property type="match status" value="1"/>
</dbReference>
<dbReference type="GO" id="GO:0004386">
    <property type="term" value="F:helicase activity"/>
    <property type="evidence" value="ECO:0007669"/>
    <property type="project" value="UniProtKB-KW"/>
</dbReference>